<comment type="caution">
    <text evidence="1">The sequence shown here is derived from an EMBL/GenBank/DDBJ whole genome shotgun (WGS) entry which is preliminary data.</text>
</comment>
<accession>X1S8A3</accession>
<dbReference type="AlphaFoldDB" id="X1S8A3"/>
<proteinExistence type="predicted"/>
<evidence type="ECO:0000313" key="1">
    <source>
        <dbReference type="EMBL" id="GAI63974.1"/>
    </source>
</evidence>
<reference evidence="1" key="1">
    <citation type="journal article" date="2014" name="Front. Microbiol.">
        <title>High frequency of phylogenetically diverse reductive dehalogenase-homologous genes in deep subseafloor sedimentary metagenomes.</title>
        <authorList>
            <person name="Kawai M."/>
            <person name="Futagami T."/>
            <person name="Toyoda A."/>
            <person name="Takaki Y."/>
            <person name="Nishi S."/>
            <person name="Hori S."/>
            <person name="Arai W."/>
            <person name="Tsubouchi T."/>
            <person name="Morono Y."/>
            <person name="Uchiyama I."/>
            <person name="Ito T."/>
            <person name="Fujiyama A."/>
            <person name="Inagaki F."/>
            <person name="Takami H."/>
        </authorList>
    </citation>
    <scope>NUCLEOTIDE SEQUENCE</scope>
    <source>
        <strain evidence="1">Expedition CK06-06</strain>
    </source>
</reference>
<gene>
    <name evidence="1" type="ORF">S12H4_10529</name>
</gene>
<dbReference type="EMBL" id="BARW01004519">
    <property type="protein sequence ID" value="GAI63974.1"/>
    <property type="molecule type" value="Genomic_DNA"/>
</dbReference>
<protein>
    <submittedName>
        <fullName evidence="1">Uncharacterized protein</fullName>
    </submittedName>
</protein>
<name>X1S8A3_9ZZZZ</name>
<sequence length="100" mass="11465">MIKKMPQTNFTNGSVEKAEKNFDDIKESIKGLYDILSIGLADKDDQIYYEAGKENIVGLYKNIIELLLNDYGLRKVVKKIKDSDIELDIVLNEILVEKEL</sequence>
<organism evidence="1">
    <name type="scientific">marine sediment metagenome</name>
    <dbReference type="NCBI Taxonomy" id="412755"/>
    <lineage>
        <taxon>unclassified sequences</taxon>
        <taxon>metagenomes</taxon>
        <taxon>ecological metagenomes</taxon>
    </lineage>
</organism>